<dbReference type="STRING" id="585531.HMPREF0063_10214"/>
<dbReference type="RefSeq" id="WP_007079096.1">
    <property type="nucleotide sequence ID" value="NZ_CM001024.1"/>
</dbReference>
<dbReference type="HOGENOM" id="CLU_1700512_0_0_11"/>
<evidence type="ECO:0000313" key="3">
    <source>
        <dbReference type="Proteomes" id="UP000003111"/>
    </source>
</evidence>
<dbReference type="AlphaFoldDB" id="E2S857"/>
<accession>E2S857</accession>
<gene>
    <name evidence="2" type="ORF">HMPREF0063_10214</name>
</gene>
<sequence>MTSSPESGDTYRFTVEVDGAMADLVMSLSHDTRRIRLAEFTDLDVGELLALVGSGPLLVEGGPAGDGRIVEILTSLNDVEHLTRAARARLRDLIETELARLPHRSLHDVAVLHEHVWAGVDLLGPVPEAEQPTARMTTGSNEPTSDVEKPEDHR</sequence>
<evidence type="ECO:0000313" key="2">
    <source>
        <dbReference type="EMBL" id="EFQ84362.1"/>
    </source>
</evidence>
<feature type="region of interest" description="Disordered" evidence="1">
    <location>
        <begin position="129"/>
        <end position="154"/>
    </location>
</feature>
<evidence type="ECO:0000256" key="1">
    <source>
        <dbReference type="SAM" id="MobiDB-lite"/>
    </source>
</evidence>
<organism evidence="2 3">
    <name type="scientific">Aeromicrobium marinum DSM 15272</name>
    <dbReference type="NCBI Taxonomy" id="585531"/>
    <lineage>
        <taxon>Bacteria</taxon>
        <taxon>Bacillati</taxon>
        <taxon>Actinomycetota</taxon>
        <taxon>Actinomycetes</taxon>
        <taxon>Propionibacteriales</taxon>
        <taxon>Nocardioidaceae</taxon>
        <taxon>Aeromicrobium</taxon>
    </lineage>
</organism>
<name>E2S857_9ACTN</name>
<reference evidence="2" key="1">
    <citation type="submission" date="2010-08" db="EMBL/GenBank/DDBJ databases">
        <authorList>
            <person name="Muzny D."/>
            <person name="Qin X."/>
            <person name="Buhay C."/>
            <person name="Dugan-Rocha S."/>
            <person name="Ding Y."/>
            <person name="Chen G."/>
            <person name="Hawes A."/>
            <person name="Holder M."/>
            <person name="Jhangiani S."/>
            <person name="Johnson A."/>
            <person name="Khan Z."/>
            <person name="Li Z."/>
            <person name="Liu W."/>
            <person name="Liu X."/>
            <person name="Perez L."/>
            <person name="Shen H."/>
            <person name="Wang Q."/>
            <person name="Watt J."/>
            <person name="Xi L."/>
            <person name="Xin Y."/>
            <person name="Zhou J."/>
            <person name="Deng J."/>
            <person name="Jiang H."/>
            <person name="Liu Y."/>
            <person name="Qu J."/>
            <person name="Song X.-Z."/>
            <person name="Zhang L."/>
            <person name="Villasana D."/>
            <person name="Johnson A."/>
            <person name="Liu J."/>
            <person name="Liyanage D."/>
            <person name="Lorensuhewa L."/>
            <person name="Robinson T."/>
            <person name="Song A."/>
            <person name="Song B.-B."/>
            <person name="Dinh H."/>
            <person name="Thornton R."/>
            <person name="Coyle M."/>
            <person name="Francisco L."/>
            <person name="Jackson L."/>
            <person name="Javaid M."/>
            <person name="Korchina V."/>
            <person name="Kovar C."/>
            <person name="Mata R."/>
            <person name="Mathew T."/>
            <person name="Ngo R."/>
            <person name="Nguyen L."/>
            <person name="Nguyen N."/>
            <person name="Okwuonu G."/>
            <person name="Ongeri F."/>
            <person name="Pham C."/>
            <person name="Simmons D."/>
            <person name="Wilczek-Boney K."/>
            <person name="Hale W."/>
            <person name="Jakkamsetti A."/>
            <person name="Pham P."/>
            <person name="Ruth R."/>
            <person name="San Lucas F."/>
            <person name="Warren J."/>
            <person name="Zhang J."/>
            <person name="Zhao Z."/>
            <person name="Zhou C."/>
            <person name="Zhu D."/>
            <person name="Lee S."/>
            <person name="Bess C."/>
            <person name="Blankenburg K."/>
            <person name="Forbes L."/>
            <person name="Fu Q."/>
            <person name="Gubbala S."/>
            <person name="Hirani K."/>
            <person name="Jayaseelan J.C."/>
            <person name="Lara F."/>
            <person name="Munidasa M."/>
            <person name="Palculict T."/>
            <person name="Patil S."/>
            <person name="Pu L.-L."/>
            <person name="Saada N."/>
            <person name="Tang L."/>
            <person name="Weissenberger G."/>
            <person name="Zhu Y."/>
            <person name="Hemphill L."/>
            <person name="Shang Y."/>
            <person name="Youmans B."/>
            <person name="Ayvaz T."/>
            <person name="Ross M."/>
            <person name="Santibanez J."/>
            <person name="Aqrawi P."/>
            <person name="Gross S."/>
            <person name="Joshi V."/>
            <person name="Fowler G."/>
            <person name="Nazareth L."/>
            <person name="Reid J."/>
            <person name="Worley K."/>
            <person name="Petrosino J."/>
            <person name="Highlander S."/>
            <person name="Gibbs R."/>
        </authorList>
    </citation>
    <scope>NUCLEOTIDE SEQUENCE [LARGE SCALE GENOMIC DNA]</scope>
    <source>
        <strain evidence="2">DSM 15272</strain>
    </source>
</reference>
<comment type="caution">
    <text evidence="2">The sequence shown here is derived from an EMBL/GenBank/DDBJ whole genome shotgun (WGS) entry which is preliminary data.</text>
</comment>
<dbReference type="Proteomes" id="UP000003111">
    <property type="component" value="Unassembled WGS sequence"/>
</dbReference>
<dbReference type="EMBL" id="ACLF03000002">
    <property type="protein sequence ID" value="EFQ84362.1"/>
    <property type="molecule type" value="Genomic_DNA"/>
</dbReference>
<keyword evidence="3" id="KW-1185">Reference proteome</keyword>
<feature type="compositionally biased region" description="Polar residues" evidence="1">
    <location>
        <begin position="134"/>
        <end position="144"/>
    </location>
</feature>
<protein>
    <submittedName>
        <fullName evidence="2">Uncharacterized protein</fullName>
    </submittedName>
</protein>
<proteinExistence type="predicted"/>